<protein>
    <submittedName>
        <fullName evidence="2">Pimeloyl-ACP methyl ester carboxylesterase</fullName>
    </submittedName>
</protein>
<reference evidence="2 3" key="1">
    <citation type="submission" date="2016-11" db="EMBL/GenBank/DDBJ databases">
        <authorList>
            <person name="Jaros S."/>
            <person name="Januszkiewicz K."/>
            <person name="Wedrychowicz H."/>
        </authorList>
    </citation>
    <scope>NUCLEOTIDE SEQUENCE [LARGE SCALE GENOMIC DNA]</scope>
    <source>
        <strain evidence="2 3">DSM 13106</strain>
    </source>
</reference>
<organism evidence="2 3">
    <name type="scientific">Sporanaerobacter acetigenes DSM 13106</name>
    <dbReference type="NCBI Taxonomy" id="1123281"/>
    <lineage>
        <taxon>Bacteria</taxon>
        <taxon>Bacillati</taxon>
        <taxon>Bacillota</taxon>
        <taxon>Tissierellia</taxon>
        <taxon>Tissierellales</taxon>
        <taxon>Sporanaerobacteraceae</taxon>
        <taxon>Sporanaerobacter</taxon>
    </lineage>
</organism>
<dbReference type="SUPFAM" id="SSF53474">
    <property type="entry name" value="alpha/beta-Hydrolases"/>
    <property type="match status" value="1"/>
</dbReference>
<gene>
    <name evidence="2" type="ORF">SAMN02745180_01121</name>
</gene>
<sequence length="297" mass="33566">MGKINLKKVAIPNGEEIAFRIGGSGSETLVLVHGNLVSSRHWGTLLERLSEKFRVIAIDMRGAGLSSYNNPIETFKDWSNDLRLFCDEMGIKDFTLLGWSMGGGVSQQFVIDNPRYAKKLILFESVPCSGYPYRKQGPNGEFLEEYYDNKENLLKDSMQLKPMIDGLETRNRDLMRQLWDMLVLNVNTPEEAEYEALIDDILMTRNLKDAAWAAHIFNISHINNGAVDGSGEIDNIYIPVLIFAGDKDLVCPIPMAEFTKNEIGENALLEILPNCSHTPHYDNEDLVVEKISKFVFE</sequence>
<dbReference type="InterPro" id="IPR000073">
    <property type="entry name" value="AB_hydrolase_1"/>
</dbReference>
<proteinExistence type="predicted"/>
<dbReference type="PANTHER" id="PTHR43798">
    <property type="entry name" value="MONOACYLGLYCEROL LIPASE"/>
    <property type="match status" value="1"/>
</dbReference>
<dbReference type="EMBL" id="FQXR01000004">
    <property type="protein sequence ID" value="SHH80459.1"/>
    <property type="molecule type" value="Genomic_DNA"/>
</dbReference>
<name>A0A1M5VYR3_9FIRM</name>
<evidence type="ECO:0000313" key="2">
    <source>
        <dbReference type="EMBL" id="SHH80459.1"/>
    </source>
</evidence>
<dbReference type="STRING" id="1123281.SAMN02745180_01121"/>
<dbReference type="OrthoDB" id="252464at2"/>
<dbReference type="GO" id="GO:0016020">
    <property type="term" value="C:membrane"/>
    <property type="evidence" value="ECO:0007669"/>
    <property type="project" value="TreeGrafter"/>
</dbReference>
<evidence type="ECO:0000259" key="1">
    <source>
        <dbReference type="Pfam" id="PF00561"/>
    </source>
</evidence>
<dbReference type="RefSeq" id="WP_072743793.1">
    <property type="nucleotide sequence ID" value="NZ_FQXR01000004.1"/>
</dbReference>
<dbReference type="Gene3D" id="3.40.50.1820">
    <property type="entry name" value="alpha/beta hydrolase"/>
    <property type="match status" value="1"/>
</dbReference>
<dbReference type="Proteomes" id="UP000184389">
    <property type="component" value="Unassembled WGS sequence"/>
</dbReference>
<dbReference type="PRINTS" id="PR00111">
    <property type="entry name" value="ABHYDROLASE"/>
</dbReference>
<evidence type="ECO:0000313" key="3">
    <source>
        <dbReference type="Proteomes" id="UP000184389"/>
    </source>
</evidence>
<keyword evidence="3" id="KW-1185">Reference proteome</keyword>
<dbReference type="InterPro" id="IPR029058">
    <property type="entry name" value="AB_hydrolase_fold"/>
</dbReference>
<dbReference type="PANTHER" id="PTHR43798:SF33">
    <property type="entry name" value="HYDROLASE, PUTATIVE (AFU_ORTHOLOGUE AFUA_2G14860)-RELATED"/>
    <property type="match status" value="1"/>
</dbReference>
<feature type="domain" description="AB hydrolase-1" evidence="1">
    <location>
        <begin position="28"/>
        <end position="283"/>
    </location>
</feature>
<accession>A0A1M5VYR3</accession>
<dbReference type="Pfam" id="PF00561">
    <property type="entry name" value="Abhydrolase_1"/>
    <property type="match status" value="1"/>
</dbReference>
<dbReference type="AlphaFoldDB" id="A0A1M5VYR3"/>
<dbReference type="InterPro" id="IPR050266">
    <property type="entry name" value="AB_hydrolase_sf"/>
</dbReference>